<organism evidence="2 3">
    <name type="scientific">Cannabis sativa</name>
    <name type="common">Hemp</name>
    <name type="synonym">Marijuana</name>
    <dbReference type="NCBI Taxonomy" id="3483"/>
    <lineage>
        <taxon>Eukaryota</taxon>
        <taxon>Viridiplantae</taxon>
        <taxon>Streptophyta</taxon>
        <taxon>Embryophyta</taxon>
        <taxon>Tracheophyta</taxon>
        <taxon>Spermatophyta</taxon>
        <taxon>Magnoliopsida</taxon>
        <taxon>eudicotyledons</taxon>
        <taxon>Gunneridae</taxon>
        <taxon>Pentapetalae</taxon>
        <taxon>rosids</taxon>
        <taxon>fabids</taxon>
        <taxon>Rosales</taxon>
        <taxon>Cannabaceae</taxon>
        <taxon>Cannabis</taxon>
    </lineage>
</organism>
<dbReference type="OMA" id="MAHIAME"/>
<evidence type="ECO:0000259" key="1">
    <source>
        <dbReference type="Pfam" id="PF17921"/>
    </source>
</evidence>
<dbReference type="Pfam" id="PF17921">
    <property type="entry name" value="Integrase_H2C2"/>
    <property type="match status" value="1"/>
</dbReference>
<name>A0A803QSA2_CANSA</name>
<dbReference type="EnsemblPlants" id="evm.model.ctgX34.1">
    <property type="protein sequence ID" value="cds.evm.model.ctgX34.1"/>
    <property type="gene ID" value="evm.TU.ctgX34.1"/>
</dbReference>
<dbReference type="Gene3D" id="1.10.340.70">
    <property type="match status" value="1"/>
</dbReference>
<dbReference type="InterPro" id="IPR050951">
    <property type="entry name" value="Retrovirus_Pol_polyprotein"/>
</dbReference>
<sequence>KLFNLTLQSDLLERISVAELEDPKLVKIREDVLAGKAKDFSVSDSGMLLFKARVCVPDNIELKKEILDEAHTTPYSLHPGTTKMYQDLKPCFWWYGMKRDVVEYVTKCLTCQQIKAEHQRPAGLLQPLTLSEWKWEDIAMDFVV</sequence>
<dbReference type="PANTHER" id="PTHR37984">
    <property type="entry name" value="PROTEIN CBG26694"/>
    <property type="match status" value="1"/>
</dbReference>
<dbReference type="InterPro" id="IPR041588">
    <property type="entry name" value="Integrase_H2C2"/>
</dbReference>
<protein>
    <recommendedName>
        <fullName evidence="1">Integrase zinc-binding domain-containing protein</fullName>
    </recommendedName>
</protein>
<feature type="domain" description="Integrase zinc-binding" evidence="1">
    <location>
        <begin position="61"/>
        <end position="116"/>
    </location>
</feature>
<accession>A0A803QSA2</accession>
<dbReference type="Proteomes" id="UP000596661">
    <property type="component" value="Unassembled WGS sequence"/>
</dbReference>
<proteinExistence type="predicted"/>
<dbReference type="PANTHER" id="PTHR37984:SF5">
    <property type="entry name" value="PROTEIN NYNRIN-LIKE"/>
    <property type="match status" value="1"/>
</dbReference>
<evidence type="ECO:0000313" key="3">
    <source>
        <dbReference type="Proteomes" id="UP000596661"/>
    </source>
</evidence>
<reference evidence="2" key="1">
    <citation type="submission" date="2021-03" db="UniProtKB">
        <authorList>
            <consortium name="EnsemblPlants"/>
        </authorList>
    </citation>
    <scope>IDENTIFICATION</scope>
</reference>
<dbReference type="AlphaFoldDB" id="A0A803QSA2"/>
<dbReference type="FunFam" id="1.10.340.70:FF:000001">
    <property type="entry name" value="Retrovirus-related Pol polyprotein from transposon gypsy-like Protein"/>
    <property type="match status" value="1"/>
</dbReference>
<evidence type="ECO:0000313" key="2">
    <source>
        <dbReference type="EnsemblPlants" id="cds.evm.model.ctgX34.1"/>
    </source>
</evidence>
<dbReference type="Gramene" id="evm.model.ctgX34.1">
    <property type="protein sequence ID" value="cds.evm.model.ctgX34.1"/>
    <property type="gene ID" value="evm.TU.ctgX34.1"/>
</dbReference>
<keyword evidence="3" id="KW-1185">Reference proteome</keyword>